<evidence type="ECO:0000313" key="2">
    <source>
        <dbReference type="EMBL" id="CAH2350128.1"/>
    </source>
</evidence>
<name>A0A9P0VVB4_9ASCO</name>
<evidence type="ECO:0000313" key="3">
    <source>
        <dbReference type="Proteomes" id="UP000837801"/>
    </source>
</evidence>
<comment type="caution">
    <text evidence="2">The sequence shown here is derived from an EMBL/GenBank/DDBJ whole genome shotgun (WGS) entry which is preliminary data.</text>
</comment>
<organism evidence="2 3">
    <name type="scientific">[Candida] railenensis</name>
    <dbReference type="NCBI Taxonomy" id="45579"/>
    <lineage>
        <taxon>Eukaryota</taxon>
        <taxon>Fungi</taxon>
        <taxon>Dikarya</taxon>
        <taxon>Ascomycota</taxon>
        <taxon>Saccharomycotina</taxon>
        <taxon>Pichiomycetes</taxon>
        <taxon>Debaryomycetaceae</taxon>
        <taxon>Kurtzmaniella</taxon>
    </lineage>
</organism>
<dbReference type="Proteomes" id="UP000837801">
    <property type="component" value="Unassembled WGS sequence"/>
</dbReference>
<protein>
    <submittedName>
        <fullName evidence="2">Uncharacterized protein</fullName>
    </submittedName>
</protein>
<feature type="compositionally biased region" description="Basic and acidic residues" evidence="1">
    <location>
        <begin position="129"/>
        <end position="140"/>
    </location>
</feature>
<gene>
    <name evidence="2" type="ORF">CLIB1423_01S03114</name>
</gene>
<evidence type="ECO:0000256" key="1">
    <source>
        <dbReference type="SAM" id="MobiDB-lite"/>
    </source>
</evidence>
<sequence length="149" mass="16752">MFSRSLKSGVSAVRKYSTDASAHSVKETEINVPKIFGIAALFGASIWLYKNTNGDQPAIKTQYFDTFEKRRNVREEIKLDLDEKANGRNNIFLPGKQQHASNNEFKPNLNYNIIPAHSPWGVQFGQGIKTDKLGPRREQPVKFAPAQSS</sequence>
<reference evidence="2" key="1">
    <citation type="submission" date="2022-03" db="EMBL/GenBank/DDBJ databases">
        <authorList>
            <person name="Legras J.-L."/>
            <person name="Devillers H."/>
            <person name="Grondin C."/>
        </authorList>
    </citation>
    <scope>NUCLEOTIDE SEQUENCE</scope>
    <source>
        <strain evidence="2">CLIB 1423</strain>
    </source>
</reference>
<proteinExistence type="predicted"/>
<dbReference type="EMBL" id="CAKXYY010000001">
    <property type="protein sequence ID" value="CAH2350128.1"/>
    <property type="molecule type" value="Genomic_DNA"/>
</dbReference>
<dbReference type="AlphaFoldDB" id="A0A9P0VVB4"/>
<keyword evidence="3" id="KW-1185">Reference proteome</keyword>
<feature type="region of interest" description="Disordered" evidence="1">
    <location>
        <begin position="127"/>
        <end position="149"/>
    </location>
</feature>
<accession>A0A9P0VVB4</accession>
<dbReference type="OrthoDB" id="4003242at2759"/>